<evidence type="ECO:0000256" key="2">
    <source>
        <dbReference type="SAM" id="Coils"/>
    </source>
</evidence>
<dbReference type="GO" id="GO:0015562">
    <property type="term" value="F:efflux transmembrane transporter activity"/>
    <property type="evidence" value="ECO:0007669"/>
    <property type="project" value="TreeGrafter"/>
</dbReference>
<evidence type="ECO:0000256" key="1">
    <source>
        <dbReference type="ARBA" id="ARBA00009477"/>
    </source>
</evidence>
<dbReference type="FunFam" id="2.40.30.170:FF:000010">
    <property type="entry name" value="Efflux RND transporter periplasmic adaptor subunit"/>
    <property type="match status" value="1"/>
</dbReference>
<keyword evidence="2" id="KW-0175">Coiled coil</keyword>
<dbReference type="Gene3D" id="1.10.287.470">
    <property type="entry name" value="Helix hairpin bin"/>
    <property type="match status" value="1"/>
</dbReference>
<dbReference type="RefSeq" id="WP_281833578.1">
    <property type="nucleotide sequence ID" value="NZ_BSDY01000003.1"/>
</dbReference>
<evidence type="ECO:0000259" key="3">
    <source>
        <dbReference type="Pfam" id="PF25954"/>
    </source>
</evidence>
<dbReference type="Pfam" id="PF25989">
    <property type="entry name" value="YknX_C"/>
    <property type="match status" value="1"/>
</dbReference>
<feature type="domain" description="CusB-like beta-barrel" evidence="3">
    <location>
        <begin position="279"/>
        <end position="350"/>
    </location>
</feature>
<evidence type="ECO:0008006" key="7">
    <source>
        <dbReference type="Google" id="ProtNLM"/>
    </source>
</evidence>
<dbReference type="Gene3D" id="2.40.30.170">
    <property type="match status" value="1"/>
</dbReference>
<dbReference type="PROSITE" id="PS51257">
    <property type="entry name" value="PROKAR_LIPOPROTEIN"/>
    <property type="match status" value="1"/>
</dbReference>
<sequence length="427" mass="48723">MKRGIVSILVMIVLLACGRERESIEEKQEVKPVKTIEAIRRSIKKEVVGNSDILPMNRVTQITKPGGEVVEIGYKNGDLVAKGDLVVKIYNEEVISRYERARAENINREAQMERRKKFAERERRRDLQEAKAAYIQAREELSAAEKRWQEGQINYERNSQLYNEGLISEIEFLQLESSYQEAKATYTSLKSGGVAEKKDKYELAAYRVKEKEWEYDIREAVSAYELALAEYNAAKKDYDDLDIRARIGGRVANMDLDLYDEIDENIPLFDILDTQVVRVETTVAGSDISHISLEDKVEVWVEDLEERYIGEVYEINPQADIATRRFPVKVAIDNPQGRLKSGMYAKVIMKSVTTEGLVVPKEAVMIRELVEYIAVVRDGEAKILAVSTGISEDNQVEVRGDGLEEGDRVVVRGQYLLEDGDRVREVE</sequence>
<dbReference type="Gene3D" id="2.40.420.20">
    <property type="match status" value="1"/>
</dbReference>
<evidence type="ECO:0000313" key="5">
    <source>
        <dbReference type="EMBL" id="GLI55244.1"/>
    </source>
</evidence>
<comment type="caution">
    <text evidence="5">The sequence shown here is derived from an EMBL/GenBank/DDBJ whole genome shotgun (WGS) entry which is preliminary data.</text>
</comment>
<dbReference type="GO" id="GO:1990281">
    <property type="term" value="C:efflux pump complex"/>
    <property type="evidence" value="ECO:0007669"/>
    <property type="project" value="TreeGrafter"/>
</dbReference>
<evidence type="ECO:0000259" key="4">
    <source>
        <dbReference type="Pfam" id="PF25989"/>
    </source>
</evidence>
<dbReference type="NCBIfam" id="TIGR01730">
    <property type="entry name" value="RND_mfp"/>
    <property type="match status" value="1"/>
</dbReference>
<dbReference type="Pfam" id="PF25954">
    <property type="entry name" value="Beta-barrel_RND_2"/>
    <property type="match status" value="1"/>
</dbReference>
<proteinExistence type="inferred from homology"/>
<dbReference type="PANTHER" id="PTHR30469:SF33">
    <property type="entry name" value="SLR1207 PROTEIN"/>
    <property type="match status" value="1"/>
</dbReference>
<dbReference type="SUPFAM" id="SSF111369">
    <property type="entry name" value="HlyD-like secretion proteins"/>
    <property type="match status" value="2"/>
</dbReference>
<accession>A0A9W6GJW8</accession>
<feature type="coiled-coil region" evidence="2">
    <location>
        <begin position="102"/>
        <end position="147"/>
    </location>
</feature>
<name>A0A9W6GJW8_9FUSO</name>
<evidence type="ECO:0000313" key="6">
    <source>
        <dbReference type="Proteomes" id="UP001144471"/>
    </source>
</evidence>
<comment type="similarity">
    <text evidence="1">Belongs to the membrane fusion protein (MFP) (TC 8.A.1) family.</text>
</comment>
<dbReference type="InterPro" id="IPR006143">
    <property type="entry name" value="RND_pump_MFP"/>
</dbReference>
<organism evidence="5 6">
    <name type="scientific">Propionigenium maris DSM 9537</name>
    <dbReference type="NCBI Taxonomy" id="1123000"/>
    <lineage>
        <taxon>Bacteria</taxon>
        <taxon>Fusobacteriati</taxon>
        <taxon>Fusobacteriota</taxon>
        <taxon>Fusobacteriia</taxon>
        <taxon>Fusobacteriales</taxon>
        <taxon>Fusobacteriaceae</taxon>
        <taxon>Propionigenium</taxon>
    </lineage>
</organism>
<dbReference type="PANTHER" id="PTHR30469">
    <property type="entry name" value="MULTIDRUG RESISTANCE PROTEIN MDTA"/>
    <property type="match status" value="1"/>
</dbReference>
<dbReference type="InterPro" id="IPR058792">
    <property type="entry name" value="Beta-barrel_RND_2"/>
</dbReference>
<reference evidence="5" key="1">
    <citation type="submission" date="2022-12" db="EMBL/GenBank/DDBJ databases">
        <title>Reference genome sequencing for broad-spectrum identification of bacterial and archaeal isolates by mass spectrometry.</title>
        <authorList>
            <person name="Sekiguchi Y."/>
            <person name="Tourlousse D.M."/>
        </authorList>
    </citation>
    <scope>NUCLEOTIDE SEQUENCE</scope>
    <source>
        <strain evidence="5">10succ1</strain>
    </source>
</reference>
<protein>
    <recommendedName>
        <fullName evidence="7">RND family efflux transporter, MFP subunit</fullName>
    </recommendedName>
</protein>
<gene>
    <name evidence="5" type="ORF">PM10SUCC1_07590</name>
</gene>
<dbReference type="InterPro" id="IPR058637">
    <property type="entry name" value="YknX-like_C"/>
</dbReference>
<feature type="domain" description="YknX-like C-terminal permuted SH3-like" evidence="4">
    <location>
        <begin position="356"/>
        <end position="424"/>
    </location>
</feature>
<dbReference type="EMBL" id="BSDY01000003">
    <property type="protein sequence ID" value="GLI55244.1"/>
    <property type="molecule type" value="Genomic_DNA"/>
</dbReference>
<dbReference type="Proteomes" id="UP001144471">
    <property type="component" value="Unassembled WGS sequence"/>
</dbReference>
<keyword evidence="6" id="KW-1185">Reference proteome</keyword>
<dbReference type="AlphaFoldDB" id="A0A9W6GJW8"/>